<reference evidence="1 2" key="1">
    <citation type="journal article" date="2022" name="Hortic Res">
        <title>A haplotype resolved chromosomal level avocado genome allows analysis of novel avocado genes.</title>
        <authorList>
            <person name="Nath O."/>
            <person name="Fletcher S.J."/>
            <person name="Hayward A."/>
            <person name="Shaw L.M."/>
            <person name="Masouleh A.K."/>
            <person name="Furtado A."/>
            <person name="Henry R.J."/>
            <person name="Mitter N."/>
        </authorList>
    </citation>
    <scope>NUCLEOTIDE SEQUENCE [LARGE SCALE GENOMIC DNA]</scope>
    <source>
        <strain evidence="2">cv. Hass</strain>
    </source>
</reference>
<sequence>MRMESKDDFCYKLKRRNLERKQPKEISIAGCLEQPQQSNEVSLPNNVCNLFGSSTGTTLINCFNKDDANNSPNQLPGARRRGTQT</sequence>
<dbReference type="EMBL" id="CM056817">
    <property type="protein sequence ID" value="KAJ8619833.1"/>
    <property type="molecule type" value="Genomic_DNA"/>
</dbReference>
<organism evidence="1 2">
    <name type="scientific">Persea americana</name>
    <name type="common">Avocado</name>
    <dbReference type="NCBI Taxonomy" id="3435"/>
    <lineage>
        <taxon>Eukaryota</taxon>
        <taxon>Viridiplantae</taxon>
        <taxon>Streptophyta</taxon>
        <taxon>Embryophyta</taxon>
        <taxon>Tracheophyta</taxon>
        <taxon>Spermatophyta</taxon>
        <taxon>Magnoliopsida</taxon>
        <taxon>Magnoliidae</taxon>
        <taxon>Laurales</taxon>
        <taxon>Lauraceae</taxon>
        <taxon>Persea</taxon>
    </lineage>
</organism>
<protein>
    <submittedName>
        <fullName evidence="1">Uncharacterized protein</fullName>
    </submittedName>
</protein>
<name>A0ACC2KFK0_PERAE</name>
<keyword evidence="2" id="KW-1185">Reference proteome</keyword>
<evidence type="ECO:0000313" key="1">
    <source>
        <dbReference type="EMBL" id="KAJ8619833.1"/>
    </source>
</evidence>
<gene>
    <name evidence="1" type="ORF">MRB53_028362</name>
</gene>
<proteinExistence type="predicted"/>
<dbReference type="Proteomes" id="UP001234297">
    <property type="component" value="Chromosome 9"/>
</dbReference>
<accession>A0ACC2KFK0</accession>
<comment type="caution">
    <text evidence="1">The sequence shown here is derived from an EMBL/GenBank/DDBJ whole genome shotgun (WGS) entry which is preliminary data.</text>
</comment>
<evidence type="ECO:0000313" key="2">
    <source>
        <dbReference type="Proteomes" id="UP001234297"/>
    </source>
</evidence>